<name>A0A9D9D7Q0_9BACL</name>
<dbReference type="InterPro" id="IPR001296">
    <property type="entry name" value="Glyco_trans_1"/>
</dbReference>
<feature type="domain" description="Glycosyl transferase family 1" evidence="1">
    <location>
        <begin position="4"/>
        <end position="118"/>
    </location>
</feature>
<dbReference type="PANTHER" id="PTHR45825:SF11">
    <property type="entry name" value="ALPHA AMYLASE DOMAIN-CONTAINING PROTEIN"/>
    <property type="match status" value="1"/>
</dbReference>
<evidence type="ECO:0000313" key="3">
    <source>
        <dbReference type="Proteomes" id="UP000823629"/>
    </source>
</evidence>
<dbReference type="SUPFAM" id="SSF53756">
    <property type="entry name" value="UDP-Glycosyltransferase/glycogen phosphorylase"/>
    <property type="match status" value="1"/>
</dbReference>
<evidence type="ECO:0000259" key="1">
    <source>
        <dbReference type="Pfam" id="PF00534"/>
    </source>
</evidence>
<reference evidence="2" key="2">
    <citation type="journal article" date="2021" name="PeerJ">
        <title>Extensive microbial diversity within the chicken gut microbiome revealed by metagenomics and culture.</title>
        <authorList>
            <person name="Gilroy R."/>
            <person name="Ravi A."/>
            <person name="Getino M."/>
            <person name="Pursley I."/>
            <person name="Horton D.L."/>
            <person name="Alikhan N.F."/>
            <person name="Baker D."/>
            <person name="Gharbi K."/>
            <person name="Hall N."/>
            <person name="Watson M."/>
            <person name="Adriaenssens E.M."/>
            <person name="Foster-Nyarko E."/>
            <person name="Jarju S."/>
            <person name="Secka A."/>
            <person name="Antonio M."/>
            <person name="Oren A."/>
            <person name="Chaudhuri R.R."/>
            <person name="La Ragione R."/>
            <person name="Hildebrand F."/>
            <person name="Pallen M.J."/>
        </authorList>
    </citation>
    <scope>NUCLEOTIDE SEQUENCE</scope>
    <source>
        <strain evidence="2">1748</strain>
    </source>
</reference>
<dbReference type="PANTHER" id="PTHR45825">
    <property type="entry name" value="GRANULE-BOUND STARCH SYNTHASE 1, CHLOROPLASTIC/AMYLOPLASTIC"/>
    <property type="match status" value="1"/>
</dbReference>
<dbReference type="AlphaFoldDB" id="A0A9D9D7Q0"/>
<proteinExistence type="predicted"/>
<dbReference type="GO" id="GO:0016757">
    <property type="term" value="F:glycosyltransferase activity"/>
    <property type="evidence" value="ECO:0007669"/>
    <property type="project" value="InterPro"/>
</dbReference>
<dbReference type="EMBL" id="JADING010000050">
    <property type="protein sequence ID" value="MBO8414178.1"/>
    <property type="molecule type" value="Genomic_DNA"/>
</dbReference>
<sequence length="161" mass="18698">IVNRNARLVVLGQGEWDIEQNLKYMAKNYPENIKIYLGYNEALSHLVYAGSDFFLMPSKFEPCGLGQIIAMHYGTLPIVSKVGGLNDTVNSYYDSQENATGFSFASWDENCFDYTIDYVVDMYYTRRDEVDRLIVNAMSVDFSWDRQVKQYIDLYKMLLSR</sequence>
<dbReference type="Gene3D" id="3.40.50.2000">
    <property type="entry name" value="Glycogen Phosphorylase B"/>
    <property type="match status" value="1"/>
</dbReference>
<organism evidence="2 3">
    <name type="scientific">Candidatus Scatoplasma merdavium</name>
    <dbReference type="NCBI Taxonomy" id="2840932"/>
    <lineage>
        <taxon>Bacteria</taxon>
        <taxon>Bacillati</taxon>
        <taxon>Bacillota</taxon>
        <taxon>Bacilli</taxon>
        <taxon>Bacillales</taxon>
        <taxon>Candidatus Scatoplasma</taxon>
    </lineage>
</organism>
<reference evidence="2" key="1">
    <citation type="submission" date="2020-10" db="EMBL/GenBank/DDBJ databases">
        <authorList>
            <person name="Gilroy R."/>
        </authorList>
    </citation>
    <scope>NUCLEOTIDE SEQUENCE</scope>
    <source>
        <strain evidence="2">1748</strain>
    </source>
</reference>
<accession>A0A9D9D7Q0</accession>
<gene>
    <name evidence="2" type="ORF">IAC78_01675</name>
</gene>
<protein>
    <submittedName>
        <fullName evidence="2">Glycosyltransferase</fullName>
    </submittedName>
</protein>
<feature type="non-terminal residue" evidence="2">
    <location>
        <position position="1"/>
    </location>
</feature>
<dbReference type="Pfam" id="PF00534">
    <property type="entry name" value="Glycos_transf_1"/>
    <property type="match status" value="1"/>
</dbReference>
<dbReference type="Proteomes" id="UP000823629">
    <property type="component" value="Unassembled WGS sequence"/>
</dbReference>
<comment type="caution">
    <text evidence="2">The sequence shown here is derived from an EMBL/GenBank/DDBJ whole genome shotgun (WGS) entry which is preliminary data.</text>
</comment>
<evidence type="ECO:0000313" key="2">
    <source>
        <dbReference type="EMBL" id="MBO8414178.1"/>
    </source>
</evidence>